<name>A0AAV3XE56_9CYAN</name>
<comment type="cofactor">
    <cofactor evidence="1">
        <name>Fe cation</name>
        <dbReference type="ChEBI" id="CHEBI:24875"/>
    </cofactor>
</comment>
<dbReference type="SUPFAM" id="SSF54593">
    <property type="entry name" value="Glyoxalase/Bleomycin resistance protein/Dihydroxybiphenyl dioxygenase"/>
    <property type="match status" value="1"/>
</dbReference>
<keyword evidence="3" id="KW-0677">Repeat</keyword>
<feature type="domain" description="VOC" evidence="5">
    <location>
        <begin position="143"/>
        <end position="272"/>
    </location>
</feature>
<comment type="caution">
    <text evidence="6">The sequence shown here is derived from an EMBL/GenBank/DDBJ whole genome shotgun (WGS) entry which is preliminary data.</text>
</comment>
<dbReference type="InterPro" id="IPR004360">
    <property type="entry name" value="Glyas_Fos-R_dOase_dom"/>
</dbReference>
<evidence type="ECO:0000313" key="7">
    <source>
        <dbReference type="Proteomes" id="UP001050975"/>
    </source>
</evidence>
<dbReference type="InterPro" id="IPR037523">
    <property type="entry name" value="VOC_core"/>
</dbReference>
<evidence type="ECO:0000256" key="2">
    <source>
        <dbReference type="ARBA" id="ARBA00005877"/>
    </source>
</evidence>
<dbReference type="Pfam" id="PF00903">
    <property type="entry name" value="Glyoxalase"/>
    <property type="match status" value="1"/>
</dbReference>
<dbReference type="AlphaFoldDB" id="A0AAV3XE56"/>
<accession>A0AAV3XE56</accession>
<sequence length="326" mass="37262">MQRVWEAFENPLGLDGFSFLEFSSNLVPEIKSFFERLGFIYQGTDECSLYSQGNINLFVDENPHKYKNLCEGGYISAIGWRVKDAAIALEEAVKRGAEVADSTKKDLPAIYGIGSCLIYFVDSIGEEKLKIKNNVESITRLEYIDHIDHNVKPGRIDHWVNFYKEIFNFKEIKYFDIEAGDTAIIAKGVASPCGKMAINIVESHVGNNYVDRYLAQQDEGIQHVAYHAANLCNAIEFMRSQGQKFLPVFDEYYLGIKEKYPDCTEDIERLKTNGILIDCSNKSCLQQVFTLQEQCCKPLFFEFINRQNYDGFGDVNVRNFLKSIES</sequence>
<proteinExistence type="inferred from homology"/>
<dbReference type="Gene3D" id="3.10.180.10">
    <property type="entry name" value="2,3-Dihydroxybiphenyl 1,2-Dioxygenase, domain 1"/>
    <property type="match status" value="2"/>
</dbReference>
<evidence type="ECO:0000256" key="3">
    <source>
        <dbReference type="ARBA" id="ARBA00022737"/>
    </source>
</evidence>
<evidence type="ECO:0000313" key="6">
    <source>
        <dbReference type="EMBL" id="GET37677.1"/>
    </source>
</evidence>
<evidence type="ECO:0000256" key="1">
    <source>
        <dbReference type="ARBA" id="ARBA00001962"/>
    </source>
</evidence>
<dbReference type="EMBL" id="BLAY01000032">
    <property type="protein sequence ID" value="GET37677.1"/>
    <property type="molecule type" value="Genomic_DNA"/>
</dbReference>
<dbReference type="GO" id="GO:0003868">
    <property type="term" value="F:4-hydroxyphenylpyruvate dioxygenase activity"/>
    <property type="evidence" value="ECO:0007669"/>
    <property type="project" value="InterPro"/>
</dbReference>
<keyword evidence="6" id="KW-0223">Dioxygenase</keyword>
<dbReference type="PROSITE" id="PS51819">
    <property type="entry name" value="VOC"/>
    <property type="match status" value="1"/>
</dbReference>
<organism evidence="6 7">
    <name type="scientific">Microseira wollei NIES-4236</name>
    <dbReference type="NCBI Taxonomy" id="2530354"/>
    <lineage>
        <taxon>Bacteria</taxon>
        <taxon>Bacillati</taxon>
        <taxon>Cyanobacteriota</taxon>
        <taxon>Cyanophyceae</taxon>
        <taxon>Oscillatoriophycideae</taxon>
        <taxon>Aerosakkonematales</taxon>
        <taxon>Aerosakkonemataceae</taxon>
        <taxon>Microseira</taxon>
    </lineage>
</organism>
<dbReference type="InterPro" id="IPR005956">
    <property type="entry name" value="4OHPhenylPyrv_dOase"/>
</dbReference>
<evidence type="ECO:0000259" key="5">
    <source>
        <dbReference type="PROSITE" id="PS51819"/>
    </source>
</evidence>
<keyword evidence="4" id="KW-0408">Iron</keyword>
<keyword evidence="7" id="KW-1185">Reference proteome</keyword>
<dbReference type="GO" id="GO:0006572">
    <property type="term" value="P:L-tyrosine catabolic process"/>
    <property type="evidence" value="ECO:0007669"/>
    <property type="project" value="TreeGrafter"/>
</dbReference>
<keyword evidence="6" id="KW-0560">Oxidoreductase</keyword>
<dbReference type="Pfam" id="PF14696">
    <property type="entry name" value="Glyoxalase_5"/>
    <property type="match status" value="1"/>
</dbReference>
<dbReference type="PANTHER" id="PTHR11959:SF1">
    <property type="entry name" value="4-HYDROXYPHENYLPYRUVATE DIOXYGENASE"/>
    <property type="match status" value="1"/>
</dbReference>
<dbReference type="InterPro" id="IPR029068">
    <property type="entry name" value="Glyas_Bleomycin-R_OHBP_Dase"/>
</dbReference>
<gene>
    <name evidence="6" type="primary">hpd</name>
    <name evidence="6" type="ORF">MiSe_24310</name>
</gene>
<evidence type="ECO:0000256" key="4">
    <source>
        <dbReference type="ARBA" id="ARBA00023004"/>
    </source>
</evidence>
<dbReference type="PANTHER" id="PTHR11959">
    <property type="entry name" value="4-HYDROXYPHENYLPYRUVATE DIOXYGENASE"/>
    <property type="match status" value="1"/>
</dbReference>
<dbReference type="RefSeq" id="WP_226579552.1">
    <property type="nucleotide sequence ID" value="NZ_BLAY01000032.1"/>
</dbReference>
<protein>
    <submittedName>
        <fullName evidence="6">4-hydroxyphenylpyruvate dioxygenase</fullName>
    </submittedName>
</protein>
<comment type="similarity">
    <text evidence="2">Belongs to the 4HPPD family.</text>
</comment>
<dbReference type="Proteomes" id="UP001050975">
    <property type="component" value="Unassembled WGS sequence"/>
</dbReference>
<reference evidence="6" key="1">
    <citation type="submission" date="2019-10" db="EMBL/GenBank/DDBJ databases">
        <title>Draft genome sequece of Microseira wollei NIES-4236.</title>
        <authorList>
            <person name="Yamaguchi H."/>
            <person name="Suzuki S."/>
            <person name="Kawachi M."/>
        </authorList>
    </citation>
    <scope>NUCLEOTIDE SEQUENCE</scope>
    <source>
        <strain evidence="6">NIES-4236</strain>
    </source>
</reference>